<evidence type="ECO:0000313" key="7">
    <source>
        <dbReference type="EMBL" id="CAF3793202.1"/>
    </source>
</evidence>
<accession>A0A814IHP7</accession>
<evidence type="ECO:0000313" key="5">
    <source>
        <dbReference type="EMBL" id="CAF1021783.1"/>
    </source>
</evidence>
<dbReference type="InterPro" id="IPR027267">
    <property type="entry name" value="AH/BAR_dom_sf"/>
</dbReference>
<dbReference type="GO" id="GO:0030100">
    <property type="term" value="P:regulation of endocytosis"/>
    <property type="evidence" value="ECO:0007669"/>
    <property type="project" value="TreeGrafter"/>
</dbReference>
<evidence type="ECO:0000256" key="2">
    <source>
        <dbReference type="SAM" id="Coils"/>
    </source>
</evidence>
<dbReference type="SUPFAM" id="SSF103657">
    <property type="entry name" value="BAR/IMD domain-like"/>
    <property type="match status" value="1"/>
</dbReference>
<evidence type="ECO:0000313" key="8">
    <source>
        <dbReference type="Proteomes" id="UP000663829"/>
    </source>
</evidence>
<feature type="domain" description="F-BAR" evidence="3">
    <location>
        <begin position="13"/>
        <end position="283"/>
    </location>
</feature>
<dbReference type="OrthoDB" id="10255128at2759"/>
<dbReference type="InterPro" id="IPR031160">
    <property type="entry name" value="F_BAR_dom"/>
</dbReference>
<dbReference type="GO" id="GO:0005886">
    <property type="term" value="C:plasma membrane"/>
    <property type="evidence" value="ECO:0007669"/>
    <property type="project" value="TreeGrafter"/>
</dbReference>
<dbReference type="GO" id="GO:0007010">
    <property type="term" value="P:cytoskeleton organization"/>
    <property type="evidence" value="ECO:0007669"/>
    <property type="project" value="TreeGrafter"/>
</dbReference>
<dbReference type="Proteomes" id="UP000681722">
    <property type="component" value="Unassembled WGS sequence"/>
</dbReference>
<evidence type="ECO:0000259" key="3">
    <source>
        <dbReference type="PROSITE" id="PS51741"/>
    </source>
</evidence>
<organism evidence="5 8">
    <name type="scientific">Didymodactylos carnosus</name>
    <dbReference type="NCBI Taxonomy" id="1234261"/>
    <lineage>
        <taxon>Eukaryota</taxon>
        <taxon>Metazoa</taxon>
        <taxon>Spiralia</taxon>
        <taxon>Gnathifera</taxon>
        <taxon>Rotifera</taxon>
        <taxon>Eurotatoria</taxon>
        <taxon>Bdelloidea</taxon>
        <taxon>Philodinida</taxon>
        <taxon>Philodinidae</taxon>
        <taxon>Didymodactylos</taxon>
    </lineage>
</organism>
<dbReference type="PROSITE" id="PS51741">
    <property type="entry name" value="F_BAR"/>
    <property type="match status" value="1"/>
</dbReference>
<gene>
    <name evidence="5" type="ORF">GPM918_LOCUS14821</name>
    <name evidence="4" type="ORF">OVA965_LOCUS10553</name>
    <name evidence="7" type="ORF">SRO942_LOCUS14821</name>
    <name evidence="6" type="ORF">TMI583_LOCUS10550</name>
</gene>
<dbReference type="InterPro" id="IPR001060">
    <property type="entry name" value="FCH_dom"/>
</dbReference>
<dbReference type="EMBL" id="CAJOBA010003921">
    <property type="protein sequence ID" value="CAF3697351.1"/>
    <property type="molecule type" value="Genomic_DNA"/>
</dbReference>
<comment type="caution">
    <text evidence="5">The sequence shown here is derived from an EMBL/GenBank/DDBJ whole genome shotgun (WGS) entry which is preliminary data.</text>
</comment>
<dbReference type="EMBL" id="CAJOBC010003628">
    <property type="protein sequence ID" value="CAF3793202.1"/>
    <property type="molecule type" value="Genomic_DNA"/>
</dbReference>
<dbReference type="EMBL" id="CAJNOQ010003628">
    <property type="protein sequence ID" value="CAF1021783.1"/>
    <property type="molecule type" value="Genomic_DNA"/>
</dbReference>
<keyword evidence="1 2" id="KW-0175">Coiled coil</keyword>
<feature type="coiled-coil region" evidence="2">
    <location>
        <begin position="152"/>
        <end position="232"/>
    </location>
</feature>
<dbReference type="PANTHER" id="PTHR23065">
    <property type="entry name" value="PROLINE-SERINE-THREONINE PHOSPHATASE INTERACTING PROTEIN 1"/>
    <property type="match status" value="1"/>
</dbReference>
<dbReference type="Proteomes" id="UP000682733">
    <property type="component" value="Unassembled WGS sequence"/>
</dbReference>
<reference evidence="5" key="1">
    <citation type="submission" date="2021-02" db="EMBL/GenBank/DDBJ databases">
        <authorList>
            <person name="Nowell W R."/>
        </authorList>
    </citation>
    <scope>NUCLEOTIDE SEQUENCE</scope>
</reference>
<dbReference type="GO" id="GO:0005543">
    <property type="term" value="F:phospholipid binding"/>
    <property type="evidence" value="ECO:0007669"/>
    <property type="project" value="TreeGrafter"/>
</dbReference>
<sequence>MPQTTPELLLSNPWYGKGFFEPNQYKVSIERCNNGYHSCELFLKFIEQRIKIERDYMAELKKWSLTCQKEISRSQDYGTNKSTWSASIVAGEQHFYTHSQIAKDLQENVLDKMTQYRKDNYGKSVLHIKKAKEFEKDFEQAQRSWLKLLQKIDDTKKLYQETKKKLKKFELADKIIQSDTGTSDEQKRKAKDQVDTLKKECTAQESKYKQLIEDMKNQRPNYEKEMTNVLNRTHDFEKKRSNFFKQMFQEYHDALYPNKPDENLAGASQKFLNELKKHNVENDIAWWNKVYGSDTNTQWPEFEELKDSNT</sequence>
<evidence type="ECO:0000256" key="1">
    <source>
        <dbReference type="PROSITE-ProRule" id="PRU01077"/>
    </source>
</evidence>
<protein>
    <recommendedName>
        <fullName evidence="3">F-BAR domain-containing protein</fullName>
    </recommendedName>
</protein>
<proteinExistence type="predicted"/>
<dbReference type="Gene3D" id="1.20.1270.60">
    <property type="entry name" value="Arfaptin homology (AH) domain/BAR domain"/>
    <property type="match status" value="1"/>
</dbReference>
<dbReference type="Proteomes" id="UP000677228">
    <property type="component" value="Unassembled WGS sequence"/>
</dbReference>
<evidence type="ECO:0000313" key="4">
    <source>
        <dbReference type="EMBL" id="CAF0919669.1"/>
    </source>
</evidence>
<dbReference type="SMART" id="SM00055">
    <property type="entry name" value="FCH"/>
    <property type="match status" value="1"/>
</dbReference>
<dbReference type="EMBL" id="CAJNOK010003919">
    <property type="protein sequence ID" value="CAF0919669.1"/>
    <property type="molecule type" value="Genomic_DNA"/>
</dbReference>
<dbReference type="AlphaFoldDB" id="A0A814IHP7"/>
<keyword evidence="8" id="KW-1185">Reference proteome</keyword>
<dbReference type="GO" id="GO:0097320">
    <property type="term" value="P:plasma membrane tubulation"/>
    <property type="evidence" value="ECO:0007669"/>
    <property type="project" value="TreeGrafter"/>
</dbReference>
<dbReference type="Pfam" id="PF00611">
    <property type="entry name" value="FCH"/>
    <property type="match status" value="1"/>
</dbReference>
<name>A0A814IHP7_9BILA</name>
<evidence type="ECO:0000313" key="6">
    <source>
        <dbReference type="EMBL" id="CAF3697351.1"/>
    </source>
</evidence>
<dbReference type="Proteomes" id="UP000663829">
    <property type="component" value="Unassembled WGS sequence"/>
</dbReference>
<dbReference type="GO" id="GO:0005768">
    <property type="term" value="C:endosome"/>
    <property type="evidence" value="ECO:0007669"/>
    <property type="project" value="TreeGrafter"/>
</dbReference>
<dbReference type="PANTHER" id="PTHR23065:SF11">
    <property type="entry name" value="SYNDAPIN, ISOFORM C"/>
    <property type="match status" value="1"/>
</dbReference>